<comment type="caution">
    <text evidence="12">The sequence shown here is derived from an EMBL/GenBank/DDBJ whole genome shotgun (WGS) entry which is preliminary data.</text>
</comment>
<dbReference type="Gene3D" id="3.40.50.740">
    <property type="match status" value="1"/>
</dbReference>
<reference evidence="12 13" key="1">
    <citation type="submission" date="2015-01" db="EMBL/GenBank/DDBJ databases">
        <title>Genome of Sphingomonas taxi strain 30a.</title>
        <authorList>
            <person name="Eevers N."/>
            <person name="Van Hamme J."/>
            <person name="Bottos E."/>
            <person name="Weyens N."/>
            <person name="Vangronsveld J."/>
        </authorList>
    </citation>
    <scope>NUCLEOTIDE SEQUENCE [LARGE SCALE GENOMIC DNA]</scope>
    <source>
        <strain evidence="12 13">30a</strain>
    </source>
</reference>
<dbReference type="CDD" id="cd02767">
    <property type="entry name" value="MopB_ydeP"/>
    <property type="match status" value="1"/>
</dbReference>
<evidence type="ECO:0000256" key="7">
    <source>
        <dbReference type="ARBA" id="ARBA00023002"/>
    </source>
</evidence>
<dbReference type="GO" id="GO:0030151">
    <property type="term" value="F:molybdenum ion binding"/>
    <property type="evidence" value="ECO:0007669"/>
    <property type="project" value="InterPro"/>
</dbReference>
<gene>
    <name evidence="12" type="ORF">SR41_06510</name>
</gene>
<dbReference type="EMBL" id="JXTP01000026">
    <property type="protein sequence ID" value="KIU28696.1"/>
    <property type="molecule type" value="Genomic_DNA"/>
</dbReference>
<dbReference type="PIRSF" id="PIRSF000144">
    <property type="entry name" value="CbbBc"/>
    <property type="match status" value="1"/>
</dbReference>
<keyword evidence="7" id="KW-0560">Oxidoreductase</keyword>
<dbReference type="AlphaFoldDB" id="A0A0D1MMK0"/>
<dbReference type="Pfam" id="PF01568">
    <property type="entry name" value="Molydop_binding"/>
    <property type="match status" value="1"/>
</dbReference>
<dbReference type="GO" id="GO:1990204">
    <property type="term" value="C:oxidoreductase complex"/>
    <property type="evidence" value="ECO:0007669"/>
    <property type="project" value="UniProtKB-ARBA"/>
</dbReference>
<dbReference type="PANTHER" id="PTHR43105:SF4">
    <property type="entry name" value="PROTEIN YDEP"/>
    <property type="match status" value="1"/>
</dbReference>
<dbReference type="GO" id="GO:0043546">
    <property type="term" value="F:molybdopterin cofactor binding"/>
    <property type="evidence" value="ECO:0007669"/>
    <property type="project" value="InterPro"/>
</dbReference>
<organism evidence="12 13">
    <name type="scientific">Sphingomonas melonis</name>
    <dbReference type="NCBI Taxonomy" id="152682"/>
    <lineage>
        <taxon>Bacteria</taxon>
        <taxon>Pseudomonadati</taxon>
        <taxon>Pseudomonadota</taxon>
        <taxon>Alphaproteobacteria</taxon>
        <taxon>Sphingomonadales</taxon>
        <taxon>Sphingomonadaceae</taxon>
        <taxon>Sphingomonas</taxon>
    </lineage>
</organism>
<dbReference type="InterPro" id="IPR041953">
    <property type="entry name" value="YdeP_MopB"/>
</dbReference>
<dbReference type="InterPro" id="IPR006657">
    <property type="entry name" value="MoPterin_dinucl-bd_dom"/>
</dbReference>
<evidence type="ECO:0000313" key="13">
    <source>
        <dbReference type="Proteomes" id="UP000033203"/>
    </source>
</evidence>
<dbReference type="CDD" id="cd02787">
    <property type="entry name" value="MopB_CT_ydeP"/>
    <property type="match status" value="1"/>
</dbReference>
<evidence type="ECO:0000256" key="5">
    <source>
        <dbReference type="ARBA" id="ARBA00022505"/>
    </source>
</evidence>
<evidence type="ECO:0000259" key="11">
    <source>
        <dbReference type="Pfam" id="PF01568"/>
    </source>
</evidence>
<evidence type="ECO:0000256" key="3">
    <source>
        <dbReference type="ARBA" id="ARBA00010312"/>
    </source>
</evidence>
<dbReference type="GO" id="GO:0045333">
    <property type="term" value="P:cellular respiration"/>
    <property type="evidence" value="ECO:0007669"/>
    <property type="project" value="UniProtKB-ARBA"/>
</dbReference>
<evidence type="ECO:0000256" key="2">
    <source>
        <dbReference type="ARBA" id="ARBA00001966"/>
    </source>
</evidence>
<dbReference type="InterPro" id="IPR037951">
    <property type="entry name" value="MopB_CT_YdeP"/>
</dbReference>
<dbReference type="PANTHER" id="PTHR43105">
    <property type="entry name" value="RESPIRATORY NITRATE REDUCTASE"/>
    <property type="match status" value="1"/>
</dbReference>
<dbReference type="Gene3D" id="3.40.228.10">
    <property type="entry name" value="Dimethylsulfoxide Reductase, domain 2"/>
    <property type="match status" value="1"/>
</dbReference>
<dbReference type="GO" id="GO:0008863">
    <property type="term" value="F:formate dehydrogenase (NAD+) activity"/>
    <property type="evidence" value="ECO:0007669"/>
    <property type="project" value="InterPro"/>
</dbReference>
<protein>
    <submittedName>
        <fullName evidence="12">Formate dehydrogenase</fullName>
    </submittedName>
</protein>
<accession>A0A0D1MMK0</accession>
<dbReference type="SUPFAM" id="SSF50692">
    <property type="entry name" value="ADC-like"/>
    <property type="match status" value="1"/>
</dbReference>
<dbReference type="SUPFAM" id="SSF53706">
    <property type="entry name" value="Formate dehydrogenase/DMSO reductase, domains 1-3"/>
    <property type="match status" value="1"/>
</dbReference>
<name>A0A0D1MMK0_9SPHN</name>
<evidence type="ECO:0000259" key="10">
    <source>
        <dbReference type="Pfam" id="PF00384"/>
    </source>
</evidence>
<dbReference type="InterPro" id="IPR009010">
    <property type="entry name" value="Asp_de-COase-like_dom_sf"/>
</dbReference>
<comment type="cofactor">
    <cofactor evidence="1">
        <name>Mo-bis(molybdopterin guanine dinucleotide)</name>
        <dbReference type="ChEBI" id="CHEBI:60539"/>
    </cofactor>
</comment>
<keyword evidence="8" id="KW-0408">Iron</keyword>
<evidence type="ECO:0000256" key="1">
    <source>
        <dbReference type="ARBA" id="ARBA00001942"/>
    </source>
</evidence>
<evidence type="ECO:0000256" key="8">
    <source>
        <dbReference type="ARBA" id="ARBA00023004"/>
    </source>
</evidence>
<dbReference type="Gene3D" id="2.40.40.20">
    <property type="match status" value="1"/>
</dbReference>
<evidence type="ECO:0000256" key="9">
    <source>
        <dbReference type="ARBA" id="ARBA00023014"/>
    </source>
</evidence>
<proteinExistence type="inferred from homology"/>
<dbReference type="NCBIfam" id="TIGR01701">
    <property type="entry name" value="Fdhalpha-like"/>
    <property type="match status" value="1"/>
</dbReference>
<comment type="cofactor">
    <cofactor evidence="2">
        <name>[4Fe-4S] cluster</name>
        <dbReference type="ChEBI" id="CHEBI:49883"/>
    </cofactor>
</comment>
<dbReference type="GO" id="GO:0051539">
    <property type="term" value="F:4 iron, 4 sulfur cluster binding"/>
    <property type="evidence" value="ECO:0007669"/>
    <property type="project" value="UniProtKB-KW"/>
</dbReference>
<evidence type="ECO:0000256" key="4">
    <source>
        <dbReference type="ARBA" id="ARBA00022485"/>
    </source>
</evidence>
<dbReference type="InterPro" id="IPR010046">
    <property type="entry name" value="Mopterin_OxRdtse_a_bac"/>
</dbReference>
<dbReference type="Pfam" id="PF00384">
    <property type="entry name" value="Molybdopterin"/>
    <property type="match status" value="1"/>
</dbReference>
<feature type="domain" description="Molybdopterin oxidoreductase" evidence="10">
    <location>
        <begin position="112"/>
        <end position="493"/>
    </location>
</feature>
<comment type="similarity">
    <text evidence="3">Belongs to the prokaryotic molybdopterin-containing oxidoreductase family.</text>
</comment>
<keyword evidence="9" id="KW-0411">Iron-sulfur</keyword>
<keyword evidence="5" id="KW-0500">Molybdenum</keyword>
<dbReference type="InterPro" id="IPR006656">
    <property type="entry name" value="Mopterin_OxRdtase"/>
</dbReference>
<dbReference type="Proteomes" id="UP000033203">
    <property type="component" value="Unassembled WGS sequence"/>
</dbReference>
<dbReference type="InterPro" id="IPR050123">
    <property type="entry name" value="Prok_molybdopt-oxidoreductase"/>
</dbReference>
<dbReference type="PATRIC" id="fig|1549858.7.peg.1175"/>
<feature type="domain" description="Molybdopterin dinucleotide-binding" evidence="11">
    <location>
        <begin position="647"/>
        <end position="705"/>
    </location>
</feature>
<keyword evidence="6" id="KW-0479">Metal-binding</keyword>
<evidence type="ECO:0000313" key="12">
    <source>
        <dbReference type="EMBL" id="KIU28696.1"/>
    </source>
</evidence>
<dbReference type="GO" id="GO:0016020">
    <property type="term" value="C:membrane"/>
    <property type="evidence" value="ECO:0007669"/>
    <property type="project" value="TreeGrafter"/>
</dbReference>
<keyword evidence="4" id="KW-0004">4Fe-4S</keyword>
<sequence length="762" mass="83889">MSDDQTISTEPYTGPAGGWGSMKSVAEINLREKVRPETARELTRQNKPGGFMCVSCAWGKPAHPHIAEFCENGAKATAWELTTYRTTPEFFTQHTVSDLRGWKDYDLEQAGRLTHPMKYDAATDRYVAVSWAEAFADIGAHLKRYDPKKVIFYASGRASLETSYMWALMARLYGSQNLPDSSNMCHETTSVGLKSAIGSPVGTIHLSDYDQCDAIFYFGQNPGVNSPRFLHPLRSCAKRGVEIVVFNPLKERGLERFTDPQNPIEMATRKSTPIATQYHQVKAGGDIAALVGICKYVIEADDQCQRINAPAILDHAFIAEHTTGFEAFADMVRATDWATLEHESGITRQDMEAAGAVYAKSKRVICVYGMGLTQHVHGIDNLHTLVNLMLLRGNVGRPGAGFGPVRGHSNVQGQRTVGITEKPELAPLDRLQQLYDFDPPREKGWDTVEACEHIIDGSAQAFLGLGGNLARAVPDTARIEPAWQTLDLTVSIATKLNRTHLLPGKTCYLLPCLGRIETDEQATGPQAVTMEDSFSRIYGSRGRATPAADTLLSEPAILAGIAKATLDPNPKVDWDAWVGDYGLVRDAIEATYPDKFARFNERMWIPGGFWKGVPAAHRQWLTDSGRAEFNVPSALNATGFKDAPGRFRLMTLRSNDQFNTTVYGYHDRFRGIKGTRDVVLMNRADMAELGLAEHDKVDLVGDEGTNGDKRVDGLLVVPYDIPRGCLGGYYPECNILMPVTHKAEQSHVPAGKSVPVRVEKAA</sequence>
<evidence type="ECO:0000256" key="6">
    <source>
        <dbReference type="ARBA" id="ARBA00022723"/>
    </source>
</evidence>